<proteinExistence type="inferred from homology"/>
<dbReference type="InterPro" id="IPR035995">
    <property type="entry name" value="Bowman-Birk_prot_inh"/>
</dbReference>
<organism evidence="8 9">
    <name type="scientific">Rhynchospora pubera</name>
    <dbReference type="NCBI Taxonomy" id="906938"/>
    <lineage>
        <taxon>Eukaryota</taxon>
        <taxon>Viridiplantae</taxon>
        <taxon>Streptophyta</taxon>
        <taxon>Embryophyta</taxon>
        <taxon>Tracheophyta</taxon>
        <taxon>Spermatophyta</taxon>
        <taxon>Magnoliopsida</taxon>
        <taxon>Liliopsida</taxon>
        <taxon>Poales</taxon>
        <taxon>Cyperaceae</taxon>
        <taxon>Cyperoideae</taxon>
        <taxon>Rhynchosporeae</taxon>
        <taxon>Rhynchospora</taxon>
    </lineage>
</organism>
<accession>A0AAV8EYR0</accession>
<evidence type="ECO:0000256" key="1">
    <source>
        <dbReference type="ARBA" id="ARBA00008506"/>
    </source>
</evidence>
<dbReference type="EMBL" id="JAMFTS010000002">
    <property type="protein sequence ID" value="KAJ4785290.1"/>
    <property type="molecule type" value="Genomic_DNA"/>
</dbReference>
<keyword evidence="9" id="KW-1185">Reference proteome</keyword>
<dbReference type="CDD" id="cd00023">
    <property type="entry name" value="BBI"/>
    <property type="match status" value="1"/>
</dbReference>
<dbReference type="Pfam" id="PF00228">
    <property type="entry name" value="Bowman-Birk_leg"/>
    <property type="match status" value="1"/>
</dbReference>
<keyword evidence="6" id="KW-0732">Signal</keyword>
<feature type="chain" id="PRO_5043552373" evidence="6">
    <location>
        <begin position="31"/>
        <end position="120"/>
    </location>
</feature>
<dbReference type="GO" id="GO:0005576">
    <property type="term" value="C:extracellular region"/>
    <property type="evidence" value="ECO:0007669"/>
    <property type="project" value="InterPro"/>
</dbReference>
<dbReference type="GO" id="GO:0004867">
    <property type="term" value="F:serine-type endopeptidase inhibitor activity"/>
    <property type="evidence" value="ECO:0007669"/>
    <property type="project" value="UniProtKB-KW"/>
</dbReference>
<keyword evidence="4" id="KW-1015">Disulfide bond</keyword>
<evidence type="ECO:0000256" key="3">
    <source>
        <dbReference type="ARBA" id="ARBA00022900"/>
    </source>
</evidence>
<dbReference type="PANTHER" id="PTHR33479">
    <property type="entry name" value="BOWMAN-BIRK TYPE BRAN TRYPSIN INHIBITOR"/>
    <property type="match status" value="1"/>
</dbReference>
<dbReference type="SUPFAM" id="SSF57247">
    <property type="entry name" value="Bowman-Birk inhibitor, BBI"/>
    <property type="match status" value="1"/>
</dbReference>
<protein>
    <submittedName>
        <fullName evidence="8">Bowman-Birk type trypsin inhibitor</fullName>
    </submittedName>
</protein>
<comment type="similarity">
    <text evidence="1 5">Belongs to the Bowman-Birk serine protease inhibitor family.</text>
</comment>
<comment type="caution">
    <text evidence="8">The sequence shown here is derived from an EMBL/GenBank/DDBJ whole genome shotgun (WGS) entry which is preliminary data.</text>
</comment>
<feature type="domain" description="Bowman-Birk serine protease inhibitors family" evidence="7">
    <location>
        <begin position="56"/>
        <end position="112"/>
    </location>
</feature>
<sequence>MGRIATSSPSSFNFVFIIVMLSLLLPLALARSSLPSRSDPHDQHSVAAKQGGSWPCCDNCGLCTKSYPPLCQCFDLHLSCPPGCIICVKETADPTPMYRCEDFKFDYCKYTCTSASVHNQ</sequence>
<evidence type="ECO:0000256" key="5">
    <source>
        <dbReference type="RuleBase" id="RU003856"/>
    </source>
</evidence>
<dbReference type="PANTHER" id="PTHR33479:SF6">
    <property type="entry name" value="BOWMAN-BIRK SERINE PROTEASE INHIBITOR FAMILY PROTEIN, EXPRESSED"/>
    <property type="match status" value="1"/>
</dbReference>
<evidence type="ECO:0000256" key="2">
    <source>
        <dbReference type="ARBA" id="ARBA00022690"/>
    </source>
</evidence>
<feature type="signal peptide" evidence="6">
    <location>
        <begin position="1"/>
        <end position="30"/>
    </location>
</feature>
<dbReference type="Gene3D" id="2.10.69.10">
    <property type="entry name" value="Cysteine Protease (Bromelain) Inhibitor, subunit H"/>
    <property type="match status" value="1"/>
</dbReference>
<dbReference type="SMART" id="SM00269">
    <property type="entry name" value="BowB"/>
    <property type="match status" value="1"/>
</dbReference>
<gene>
    <name evidence="8" type="ORF">LUZ62_036536</name>
</gene>
<dbReference type="InterPro" id="IPR000877">
    <property type="entry name" value="Prot_inh_BBI"/>
</dbReference>
<keyword evidence="2 5" id="KW-0646">Protease inhibitor</keyword>
<evidence type="ECO:0000256" key="6">
    <source>
        <dbReference type="SAM" id="SignalP"/>
    </source>
</evidence>
<evidence type="ECO:0000313" key="9">
    <source>
        <dbReference type="Proteomes" id="UP001140206"/>
    </source>
</evidence>
<dbReference type="Proteomes" id="UP001140206">
    <property type="component" value="Chromosome 2"/>
</dbReference>
<evidence type="ECO:0000256" key="4">
    <source>
        <dbReference type="ARBA" id="ARBA00023157"/>
    </source>
</evidence>
<name>A0AAV8EYR0_9POAL</name>
<dbReference type="AlphaFoldDB" id="A0AAV8EYR0"/>
<evidence type="ECO:0000313" key="8">
    <source>
        <dbReference type="EMBL" id="KAJ4785290.1"/>
    </source>
</evidence>
<keyword evidence="3 5" id="KW-0722">Serine protease inhibitor</keyword>
<evidence type="ECO:0000259" key="7">
    <source>
        <dbReference type="SMART" id="SM00269"/>
    </source>
</evidence>
<reference evidence="8" key="1">
    <citation type="submission" date="2022-08" db="EMBL/GenBank/DDBJ databases">
        <authorList>
            <person name="Marques A."/>
        </authorList>
    </citation>
    <scope>NUCLEOTIDE SEQUENCE</scope>
    <source>
        <strain evidence="8">RhyPub2mFocal</strain>
        <tissue evidence="8">Leaves</tissue>
    </source>
</reference>